<reference evidence="2" key="3">
    <citation type="submission" date="2015-06" db="UniProtKB">
        <authorList>
            <consortium name="EnsemblMetazoa"/>
        </authorList>
    </citation>
    <scope>IDENTIFICATION</scope>
</reference>
<dbReference type="EMBL" id="KB295062">
    <property type="protein sequence ID" value="ELU13678.1"/>
    <property type="molecule type" value="Genomic_DNA"/>
</dbReference>
<dbReference type="STRING" id="283909.R7V4D1"/>
<dbReference type="OrthoDB" id="92090at2759"/>
<evidence type="ECO:0000313" key="3">
    <source>
        <dbReference type="Proteomes" id="UP000014760"/>
    </source>
</evidence>
<evidence type="ECO:0000313" key="2">
    <source>
        <dbReference type="EnsemblMetazoa" id="CapteP190255"/>
    </source>
</evidence>
<dbReference type="InterPro" id="IPR011011">
    <property type="entry name" value="Znf_FYVE_PHD"/>
</dbReference>
<dbReference type="HOGENOM" id="CLU_452879_0_0_1"/>
<dbReference type="EnsemblMetazoa" id="CapteT190255">
    <property type="protein sequence ID" value="CapteP190255"/>
    <property type="gene ID" value="CapteG190255"/>
</dbReference>
<proteinExistence type="predicted"/>
<evidence type="ECO:0000313" key="1">
    <source>
        <dbReference type="EMBL" id="ELU13678.1"/>
    </source>
</evidence>
<dbReference type="PANTHER" id="PTHR31569:SF4">
    <property type="entry name" value="SWIM-TYPE DOMAIN-CONTAINING PROTEIN"/>
    <property type="match status" value="1"/>
</dbReference>
<dbReference type="InterPro" id="IPR052579">
    <property type="entry name" value="Zinc_finger_SWIM"/>
</dbReference>
<dbReference type="AlphaFoldDB" id="R7V4D1"/>
<sequence length="603" mass="67915">MAVSTFSWSGRPHLGSVSFKSGCKAKIYAAVGKDTKRVEVKSMLTEHNHIIGPEVYALYPKQRLLTADETALIENLVKVNVSTKMARNHAEEQFNKKLHLQDIRNIRQRNKSTTVNGVRLNNAQLLIKALQAEKEKDPGMSIQALEKVFPNAFVELCYFHALDACRKKINSLSCSKAEKDSLKKLVVAINECRDEALFEELVRNLSDISAPFHSYFMENWYSIKEKWAAFARSQRVNFGDRTTNRIEGFHQKLKQEVPRFAPLDTMFKCILLVIRTLEHEIGFRRFFEALPGQTPSQVVVSENERARLPSKLNRTQKYSLARGTLDKICGRLVALGMDKFLSYLSLLQEFELAISERRDVNIIEVERAQPMNDYDDEVDEEVASERIEDETEVIVTHHGVEVFIRRDELETVVEEDDGEVLTVDSGSPGILALTVAGSADVEASGSACVSTDVVASTDIAESSAAVEESAVVEVLLPGEEPSDDQLVAPQAMDKQSLVFPAKEKMQQNRKRSASAKKHTSPILSKKHIPLILEFGKWTCMDRGTYNALLSAIKRNREAKEELCAMCQKPLAYHTQAITCDCCLYWHHLKCGLPDGYLPSQEQF</sequence>
<dbReference type="OMA" id="GERRECF"/>
<dbReference type="SUPFAM" id="SSF57903">
    <property type="entry name" value="FYVE/PHD zinc finger"/>
    <property type="match status" value="1"/>
</dbReference>
<dbReference type="PANTHER" id="PTHR31569">
    <property type="entry name" value="SWIM-TYPE DOMAIN-CONTAINING PROTEIN"/>
    <property type="match status" value="1"/>
</dbReference>
<keyword evidence="3" id="KW-1185">Reference proteome</keyword>
<evidence type="ECO:0008006" key="4">
    <source>
        <dbReference type="Google" id="ProtNLM"/>
    </source>
</evidence>
<dbReference type="EMBL" id="AMQN01000732">
    <property type="status" value="NOT_ANNOTATED_CDS"/>
    <property type="molecule type" value="Genomic_DNA"/>
</dbReference>
<gene>
    <name evidence="1" type="ORF">CAPTEDRAFT_190255</name>
</gene>
<dbReference type="Proteomes" id="UP000014760">
    <property type="component" value="Unassembled WGS sequence"/>
</dbReference>
<reference evidence="1 3" key="2">
    <citation type="journal article" date="2013" name="Nature">
        <title>Insights into bilaterian evolution from three spiralian genomes.</title>
        <authorList>
            <person name="Simakov O."/>
            <person name="Marletaz F."/>
            <person name="Cho S.J."/>
            <person name="Edsinger-Gonzales E."/>
            <person name="Havlak P."/>
            <person name="Hellsten U."/>
            <person name="Kuo D.H."/>
            <person name="Larsson T."/>
            <person name="Lv J."/>
            <person name="Arendt D."/>
            <person name="Savage R."/>
            <person name="Osoegawa K."/>
            <person name="de Jong P."/>
            <person name="Grimwood J."/>
            <person name="Chapman J.A."/>
            <person name="Shapiro H."/>
            <person name="Aerts A."/>
            <person name="Otillar R.P."/>
            <person name="Terry A.Y."/>
            <person name="Boore J.L."/>
            <person name="Grigoriev I.V."/>
            <person name="Lindberg D.R."/>
            <person name="Seaver E.C."/>
            <person name="Weisblat D.A."/>
            <person name="Putnam N.H."/>
            <person name="Rokhsar D.S."/>
        </authorList>
    </citation>
    <scope>NUCLEOTIDE SEQUENCE</scope>
    <source>
        <strain evidence="1 3">I ESC-2004</strain>
    </source>
</reference>
<organism evidence="1">
    <name type="scientific">Capitella teleta</name>
    <name type="common">Polychaete worm</name>
    <dbReference type="NCBI Taxonomy" id="283909"/>
    <lineage>
        <taxon>Eukaryota</taxon>
        <taxon>Metazoa</taxon>
        <taxon>Spiralia</taxon>
        <taxon>Lophotrochozoa</taxon>
        <taxon>Annelida</taxon>
        <taxon>Polychaeta</taxon>
        <taxon>Sedentaria</taxon>
        <taxon>Scolecida</taxon>
        <taxon>Capitellidae</taxon>
        <taxon>Capitella</taxon>
    </lineage>
</organism>
<name>R7V4D1_CAPTE</name>
<protein>
    <recommendedName>
        <fullName evidence="4">MULE transposase domain-containing protein</fullName>
    </recommendedName>
</protein>
<reference evidence="3" key="1">
    <citation type="submission" date="2012-12" db="EMBL/GenBank/DDBJ databases">
        <authorList>
            <person name="Hellsten U."/>
            <person name="Grimwood J."/>
            <person name="Chapman J.A."/>
            <person name="Shapiro H."/>
            <person name="Aerts A."/>
            <person name="Otillar R.P."/>
            <person name="Terry A.Y."/>
            <person name="Boore J.L."/>
            <person name="Simakov O."/>
            <person name="Marletaz F."/>
            <person name="Cho S.-J."/>
            <person name="Edsinger-Gonzales E."/>
            <person name="Havlak P."/>
            <person name="Kuo D.-H."/>
            <person name="Larsson T."/>
            <person name="Lv J."/>
            <person name="Arendt D."/>
            <person name="Savage R."/>
            <person name="Osoegawa K."/>
            <person name="de Jong P."/>
            <person name="Lindberg D.R."/>
            <person name="Seaver E.C."/>
            <person name="Weisblat D.A."/>
            <person name="Putnam N.H."/>
            <person name="Grigoriev I.V."/>
            <person name="Rokhsar D.S."/>
        </authorList>
    </citation>
    <scope>NUCLEOTIDE SEQUENCE</scope>
    <source>
        <strain evidence="3">I ESC-2004</strain>
    </source>
</reference>
<accession>R7V4D1</accession>